<keyword evidence="1" id="KW-0677">Repeat</keyword>
<dbReference type="Proteomes" id="UP000677228">
    <property type="component" value="Unassembled WGS sequence"/>
</dbReference>
<accession>A0A8S2VI21</accession>
<dbReference type="Pfam" id="PF01436">
    <property type="entry name" value="NHL"/>
    <property type="match status" value="1"/>
</dbReference>
<organism evidence="4 5">
    <name type="scientific">Didymodactylos carnosus</name>
    <dbReference type="NCBI Taxonomy" id="1234261"/>
    <lineage>
        <taxon>Eukaryota</taxon>
        <taxon>Metazoa</taxon>
        <taxon>Spiralia</taxon>
        <taxon>Gnathifera</taxon>
        <taxon>Rotifera</taxon>
        <taxon>Eurotatoria</taxon>
        <taxon>Bdelloidea</taxon>
        <taxon>Philodinida</taxon>
        <taxon>Philodinidae</taxon>
        <taxon>Didymodactylos</taxon>
    </lineage>
</organism>
<dbReference type="InterPro" id="IPR011042">
    <property type="entry name" value="6-blade_b-propeller_TolB-like"/>
</dbReference>
<dbReference type="PANTHER" id="PTHR24104">
    <property type="entry name" value="E3 UBIQUITIN-PROTEIN LIGASE NHLRC1-RELATED"/>
    <property type="match status" value="1"/>
</dbReference>
<dbReference type="InterPro" id="IPR001258">
    <property type="entry name" value="NHL_repeat"/>
</dbReference>
<sequence length="234" mass="25163">QNTTSFGLTPCPKWNPNGTTIAGNSSGLKGNDTSSLDRPIGIFVDVSDNNALYVADHENSRLMKFNRSQHQDQGEAIVPSGIISAESVFLDREKSIYVAGGGKVMKVIVSGVGETILDGETEGEIGFHELSMTLYGIVVDSNDSLYISDGSYHRVVKWEKNSTNGTLIAGVTGEYGDDSTHLDFPHGIYVDFDYDALYVADINNNRIQRFHPIGNLTGETVAGGNGHGNGLGQF</sequence>
<evidence type="ECO:0000256" key="1">
    <source>
        <dbReference type="ARBA" id="ARBA00022737"/>
    </source>
</evidence>
<dbReference type="EMBL" id="CAJOBA010070186">
    <property type="protein sequence ID" value="CAF4386901.1"/>
    <property type="molecule type" value="Genomic_DNA"/>
</dbReference>
<comment type="caution">
    <text evidence="4">The sequence shown here is derived from an EMBL/GenBank/DDBJ whole genome shotgun (WGS) entry which is preliminary data.</text>
</comment>
<gene>
    <name evidence="3" type="ORF">OVA965_LOCUS41236</name>
    <name evidence="4" type="ORF">TMI583_LOCUS42830</name>
</gene>
<dbReference type="CDD" id="cd05819">
    <property type="entry name" value="NHL"/>
    <property type="match status" value="1"/>
</dbReference>
<dbReference type="Gene3D" id="2.120.10.30">
    <property type="entry name" value="TolB, C-terminal domain"/>
    <property type="match status" value="1"/>
</dbReference>
<dbReference type="SUPFAM" id="SSF63829">
    <property type="entry name" value="Calcium-dependent phosphotriesterase"/>
    <property type="match status" value="1"/>
</dbReference>
<dbReference type="PANTHER" id="PTHR24104:SF25">
    <property type="entry name" value="PROTEIN LIN-41"/>
    <property type="match status" value="1"/>
</dbReference>
<feature type="repeat" description="NHL" evidence="2">
    <location>
        <begin position="23"/>
        <end position="68"/>
    </location>
</feature>
<dbReference type="AlphaFoldDB" id="A0A8S2VI21"/>
<evidence type="ECO:0000313" key="5">
    <source>
        <dbReference type="Proteomes" id="UP000682733"/>
    </source>
</evidence>
<feature type="non-terminal residue" evidence="4">
    <location>
        <position position="234"/>
    </location>
</feature>
<protein>
    <submittedName>
        <fullName evidence="4">Uncharacterized protein</fullName>
    </submittedName>
</protein>
<evidence type="ECO:0000256" key="2">
    <source>
        <dbReference type="PROSITE-ProRule" id="PRU00504"/>
    </source>
</evidence>
<dbReference type="InterPro" id="IPR050952">
    <property type="entry name" value="TRIM-NHL_E3_ligases"/>
</dbReference>
<dbReference type="Proteomes" id="UP000682733">
    <property type="component" value="Unassembled WGS sequence"/>
</dbReference>
<proteinExistence type="predicted"/>
<name>A0A8S2VI21_9BILA</name>
<feature type="non-terminal residue" evidence="4">
    <location>
        <position position="1"/>
    </location>
</feature>
<dbReference type="GO" id="GO:0008270">
    <property type="term" value="F:zinc ion binding"/>
    <property type="evidence" value="ECO:0007669"/>
    <property type="project" value="UniProtKB-KW"/>
</dbReference>
<dbReference type="EMBL" id="CAJNOK010046957">
    <property type="protein sequence ID" value="CAF1585541.1"/>
    <property type="molecule type" value="Genomic_DNA"/>
</dbReference>
<evidence type="ECO:0000313" key="3">
    <source>
        <dbReference type="EMBL" id="CAF1585541.1"/>
    </source>
</evidence>
<evidence type="ECO:0000313" key="4">
    <source>
        <dbReference type="EMBL" id="CAF4386901.1"/>
    </source>
</evidence>
<reference evidence="4" key="1">
    <citation type="submission" date="2021-02" db="EMBL/GenBank/DDBJ databases">
        <authorList>
            <person name="Nowell W R."/>
        </authorList>
    </citation>
    <scope>NUCLEOTIDE SEQUENCE</scope>
</reference>
<dbReference type="PROSITE" id="PS51125">
    <property type="entry name" value="NHL"/>
    <property type="match status" value="1"/>
</dbReference>